<protein>
    <submittedName>
        <fullName evidence="2">Uncharacterized protein</fullName>
    </submittedName>
</protein>
<evidence type="ECO:0000313" key="2">
    <source>
        <dbReference type="EMBL" id="SVC52148.1"/>
    </source>
</evidence>
<evidence type="ECO:0000256" key="1">
    <source>
        <dbReference type="SAM" id="Phobius"/>
    </source>
</evidence>
<proteinExistence type="predicted"/>
<keyword evidence="1" id="KW-1133">Transmembrane helix</keyword>
<name>A0A382MUT2_9ZZZZ</name>
<feature type="transmembrane region" description="Helical" evidence="1">
    <location>
        <begin position="7"/>
        <end position="26"/>
    </location>
</feature>
<reference evidence="2" key="1">
    <citation type="submission" date="2018-05" db="EMBL/GenBank/DDBJ databases">
        <authorList>
            <person name="Lanie J.A."/>
            <person name="Ng W.-L."/>
            <person name="Kazmierczak K.M."/>
            <person name="Andrzejewski T.M."/>
            <person name="Davidsen T.M."/>
            <person name="Wayne K.J."/>
            <person name="Tettelin H."/>
            <person name="Glass J.I."/>
            <person name="Rusch D."/>
            <person name="Podicherti R."/>
            <person name="Tsui H.-C.T."/>
            <person name="Winkler M.E."/>
        </authorList>
    </citation>
    <scope>NUCLEOTIDE SEQUENCE</scope>
</reference>
<keyword evidence="1" id="KW-0812">Transmembrane</keyword>
<feature type="non-terminal residue" evidence="2">
    <location>
        <position position="235"/>
    </location>
</feature>
<organism evidence="2">
    <name type="scientific">marine metagenome</name>
    <dbReference type="NCBI Taxonomy" id="408172"/>
    <lineage>
        <taxon>unclassified sequences</taxon>
        <taxon>metagenomes</taxon>
        <taxon>ecological metagenomes</taxon>
    </lineage>
</organism>
<keyword evidence="1" id="KW-0472">Membrane</keyword>
<gene>
    <name evidence="2" type="ORF">METZ01_LOCUS305002</name>
</gene>
<sequence>MIKKYIIKYSIEFVVIILGITVSFWLNELSIDNQNEKERIKVLTSLQMEINEIKYYCDGRKRTWEMDISLLNEFLYPSNKIFNIDSVLKIATSKIRIETFIILYRVFDPPMNRYYSIINSGDLKYVKSDKVKEILSRLHNTTFSYVETAVEHEKQLKQSFLPFLTINHPDVILARDNNKISIDRYSEILNDAIKSDDKLKAKLILLKRYLEYKISILQMYMINLDDLEKEINLVI</sequence>
<accession>A0A382MUT2</accession>
<dbReference type="AlphaFoldDB" id="A0A382MUT2"/>
<feature type="non-terminal residue" evidence="2">
    <location>
        <position position="1"/>
    </location>
</feature>
<dbReference type="EMBL" id="UINC01095788">
    <property type="protein sequence ID" value="SVC52148.1"/>
    <property type="molecule type" value="Genomic_DNA"/>
</dbReference>